<evidence type="ECO:0000256" key="4">
    <source>
        <dbReference type="ARBA" id="ARBA00022692"/>
    </source>
</evidence>
<evidence type="ECO:0000256" key="9">
    <source>
        <dbReference type="ARBA" id="ARBA00023224"/>
    </source>
</evidence>
<evidence type="ECO:0000256" key="7">
    <source>
        <dbReference type="ARBA" id="ARBA00023136"/>
    </source>
</evidence>
<accession>A0A8N1S4W4</accession>
<evidence type="ECO:0000256" key="5">
    <source>
        <dbReference type="ARBA" id="ARBA00022725"/>
    </source>
</evidence>
<feature type="transmembrane region" description="Helical" evidence="10">
    <location>
        <begin position="197"/>
        <end position="219"/>
    </location>
</feature>
<keyword evidence="7 10" id="KW-0472">Membrane</keyword>
<evidence type="ECO:0000256" key="1">
    <source>
        <dbReference type="ARBA" id="ARBA00004651"/>
    </source>
</evidence>
<keyword evidence="4 10" id="KW-0812">Transmembrane</keyword>
<evidence type="ECO:0000313" key="11">
    <source>
        <dbReference type="Proteomes" id="UP000504615"/>
    </source>
</evidence>
<evidence type="ECO:0000256" key="3">
    <source>
        <dbReference type="ARBA" id="ARBA00022606"/>
    </source>
</evidence>
<feature type="transmembrane region" description="Helical" evidence="10">
    <location>
        <begin position="131"/>
        <end position="153"/>
    </location>
</feature>
<feature type="transmembrane region" description="Helical" evidence="10">
    <location>
        <begin position="38"/>
        <end position="59"/>
    </location>
</feature>
<keyword evidence="3" id="KW-0716">Sensory transduction</keyword>
<dbReference type="GO" id="GO:0005549">
    <property type="term" value="F:odorant binding"/>
    <property type="evidence" value="ECO:0007669"/>
    <property type="project" value="InterPro"/>
</dbReference>
<dbReference type="PANTHER" id="PTHR21137:SF35">
    <property type="entry name" value="ODORANT RECEPTOR 19A-RELATED"/>
    <property type="match status" value="1"/>
</dbReference>
<dbReference type="Pfam" id="PF02949">
    <property type="entry name" value="7tm_6"/>
    <property type="match status" value="1"/>
</dbReference>
<feature type="transmembrane region" description="Helical" evidence="10">
    <location>
        <begin position="71"/>
        <end position="91"/>
    </location>
</feature>
<keyword evidence="2" id="KW-1003">Cell membrane</keyword>
<proteinExistence type="predicted"/>
<keyword evidence="11" id="KW-1185">Reference proteome</keyword>
<reference evidence="12" key="1">
    <citation type="submission" date="2025-08" db="UniProtKB">
        <authorList>
            <consortium name="RefSeq"/>
        </authorList>
    </citation>
    <scope>IDENTIFICATION</scope>
</reference>
<keyword evidence="6 10" id="KW-1133">Transmembrane helix</keyword>
<keyword evidence="8" id="KW-0675">Receptor</keyword>
<dbReference type="Proteomes" id="UP000504615">
    <property type="component" value="Unplaced"/>
</dbReference>
<protein>
    <submittedName>
        <fullName evidence="12">Uncharacterized protein LOC112552550</fullName>
    </submittedName>
</protein>
<evidence type="ECO:0000256" key="8">
    <source>
        <dbReference type="ARBA" id="ARBA00023170"/>
    </source>
</evidence>
<evidence type="ECO:0000256" key="10">
    <source>
        <dbReference type="SAM" id="Phobius"/>
    </source>
</evidence>
<dbReference type="OrthoDB" id="7548151at2759"/>
<dbReference type="GO" id="GO:0007165">
    <property type="term" value="P:signal transduction"/>
    <property type="evidence" value="ECO:0007669"/>
    <property type="project" value="UniProtKB-KW"/>
</dbReference>
<dbReference type="AlphaFoldDB" id="A0A8N1S4W4"/>
<organism evidence="11 12">
    <name type="scientific">Pogonomyrmex barbatus</name>
    <name type="common">red harvester ant</name>
    <dbReference type="NCBI Taxonomy" id="144034"/>
    <lineage>
        <taxon>Eukaryota</taxon>
        <taxon>Metazoa</taxon>
        <taxon>Ecdysozoa</taxon>
        <taxon>Arthropoda</taxon>
        <taxon>Hexapoda</taxon>
        <taxon>Insecta</taxon>
        <taxon>Pterygota</taxon>
        <taxon>Neoptera</taxon>
        <taxon>Endopterygota</taxon>
        <taxon>Hymenoptera</taxon>
        <taxon>Apocrita</taxon>
        <taxon>Aculeata</taxon>
        <taxon>Formicoidea</taxon>
        <taxon>Formicidae</taxon>
        <taxon>Myrmicinae</taxon>
        <taxon>Pogonomyrmex</taxon>
    </lineage>
</organism>
<dbReference type="GeneID" id="112552550"/>
<keyword evidence="5" id="KW-0552">Olfaction</keyword>
<dbReference type="PANTHER" id="PTHR21137">
    <property type="entry name" value="ODORANT RECEPTOR"/>
    <property type="match status" value="1"/>
</dbReference>
<evidence type="ECO:0000256" key="2">
    <source>
        <dbReference type="ARBA" id="ARBA00022475"/>
    </source>
</evidence>
<dbReference type="InterPro" id="IPR004117">
    <property type="entry name" value="7tm6_olfct_rcpt"/>
</dbReference>
<evidence type="ECO:0000313" key="12">
    <source>
        <dbReference type="RefSeq" id="XP_025073855.1"/>
    </source>
</evidence>
<dbReference type="GO" id="GO:0004984">
    <property type="term" value="F:olfactory receptor activity"/>
    <property type="evidence" value="ECO:0007669"/>
    <property type="project" value="InterPro"/>
</dbReference>
<sequence length="293" mass="34335">MTDKQLQRYRRYQSFLRRMLVICGCWHTSTKSGKTTQYYSFIVLILLVMFITIKLHILYQFRHNLVHLMKNLSLLMISLGSILKVSCFLINRRFLIAYHRTLNNLFEKELSQSEKVRTVMLSPLRTIATLAYAYSAIVITLSMTYFLPTYIIIIRGMIHLHIPSNYTLPYTRGHGYGYFWTVPPGILRHLHMFFESYLTVINSTTCTGVDSVFGFYIYLLTSTMRAMTFKLTNPSPNDKFYDVLKINVAKHKKLMQCRDILTRVYSPIILWHIITNAVFLCSLIFDAVKVCKK</sequence>
<evidence type="ECO:0000256" key="6">
    <source>
        <dbReference type="ARBA" id="ARBA00022989"/>
    </source>
</evidence>
<dbReference type="GO" id="GO:0005886">
    <property type="term" value="C:plasma membrane"/>
    <property type="evidence" value="ECO:0007669"/>
    <property type="project" value="UniProtKB-SubCell"/>
</dbReference>
<keyword evidence="9" id="KW-0807">Transducer</keyword>
<dbReference type="RefSeq" id="XP_025073855.1">
    <property type="nucleotide sequence ID" value="XM_025218070.1"/>
</dbReference>
<feature type="transmembrane region" description="Helical" evidence="10">
    <location>
        <begin position="268"/>
        <end position="288"/>
    </location>
</feature>
<comment type="subcellular location">
    <subcellularLocation>
        <location evidence="1">Cell membrane</location>
        <topology evidence="1">Multi-pass membrane protein</topology>
    </subcellularLocation>
</comment>
<name>A0A8N1S4W4_9HYME</name>
<gene>
    <name evidence="12" type="primary">LOC112552550</name>
</gene>